<reference evidence="3" key="1">
    <citation type="journal article" date="2013" name="Science">
        <title>The Amborella genome and the evolution of flowering plants.</title>
        <authorList>
            <consortium name="Amborella Genome Project"/>
        </authorList>
    </citation>
    <scope>NUCLEOTIDE SEQUENCE [LARGE SCALE GENOMIC DNA]</scope>
</reference>
<dbReference type="Gramene" id="ERN09817">
    <property type="protein sequence ID" value="ERN09817"/>
    <property type="gene ID" value="AMTR_s00029p00248010"/>
</dbReference>
<keyword evidence="3" id="KW-1185">Reference proteome</keyword>
<dbReference type="Proteomes" id="UP000017836">
    <property type="component" value="Unassembled WGS sequence"/>
</dbReference>
<sequence length="108" mass="12164">MWHATPASILNPNLQMWMSWCNNRSKLTELLLVMRLQDRLLATALLLFMLFVIFGSIWAMYPVVFSLSYGWIVFHLLTTVSFSISTIVSFVLVASQSAPSPSKCYGAA</sequence>
<dbReference type="EMBL" id="KI392980">
    <property type="protein sequence ID" value="ERN09817.1"/>
    <property type="molecule type" value="Genomic_DNA"/>
</dbReference>
<proteinExistence type="predicted"/>
<evidence type="ECO:0000313" key="3">
    <source>
        <dbReference type="Proteomes" id="UP000017836"/>
    </source>
</evidence>
<dbReference type="AlphaFoldDB" id="W1PIL8"/>
<feature type="transmembrane region" description="Helical" evidence="1">
    <location>
        <begin position="67"/>
        <end position="93"/>
    </location>
</feature>
<gene>
    <name evidence="2" type="ORF">AMTR_s00029p00248010</name>
</gene>
<organism evidence="2 3">
    <name type="scientific">Amborella trichopoda</name>
    <dbReference type="NCBI Taxonomy" id="13333"/>
    <lineage>
        <taxon>Eukaryota</taxon>
        <taxon>Viridiplantae</taxon>
        <taxon>Streptophyta</taxon>
        <taxon>Embryophyta</taxon>
        <taxon>Tracheophyta</taxon>
        <taxon>Spermatophyta</taxon>
        <taxon>Magnoliopsida</taxon>
        <taxon>Amborellales</taxon>
        <taxon>Amborellaceae</taxon>
        <taxon>Amborella</taxon>
    </lineage>
</organism>
<protein>
    <submittedName>
        <fullName evidence="2">Uncharacterized protein</fullName>
    </submittedName>
</protein>
<keyword evidence="1" id="KW-0472">Membrane</keyword>
<feature type="transmembrane region" description="Helical" evidence="1">
    <location>
        <begin position="40"/>
        <end position="61"/>
    </location>
</feature>
<keyword evidence="1" id="KW-1133">Transmembrane helix</keyword>
<name>W1PIL8_AMBTC</name>
<keyword evidence="1" id="KW-0812">Transmembrane</keyword>
<evidence type="ECO:0000313" key="2">
    <source>
        <dbReference type="EMBL" id="ERN09817.1"/>
    </source>
</evidence>
<dbReference type="HOGENOM" id="CLU_2200473_0_0_1"/>
<accession>W1PIL8</accession>
<evidence type="ECO:0000256" key="1">
    <source>
        <dbReference type="SAM" id="Phobius"/>
    </source>
</evidence>